<dbReference type="InParanoid" id="A0A316YQF2"/>
<name>A0A316YQF2_9BASI</name>
<proteinExistence type="predicted"/>
<evidence type="ECO:0000313" key="2">
    <source>
        <dbReference type="EMBL" id="PWN91607.1"/>
    </source>
</evidence>
<organism evidence="2 3">
    <name type="scientific">Acaromyces ingoldii</name>
    <dbReference type="NCBI Taxonomy" id="215250"/>
    <lineage>
        <taxon>Eukaryota</taxon>
        <taxon>Fungi</taxon>
        <taxon>Dikarya</taxon>
        <taxon>Basidiomycota</taxon>
        <taxon>Ustilaginomycotina</taxon>
        <taxon>Exobasidiomycetes</taxon>
        <taxon>Exobasidiales</taxon>
        <taxon>Cryptobasidiaceae</taxon>
        <taxon>Acaromyces</taxon>
    </lineage>
</organism>
<feature type="region of interest" description="Disordered" evidence="1">
    <location>
        <begin position="1"/>
        <end position="22"/>
    </location>
</feature>
<evidence type="ECO:0000313" key="3">
    <source>
        <dbReference type="Proteomes" id="UP000245768"/>
    </source>
</evidence>
<protein>
    <submittedName>
        <fullName evidence="2">Uncharacterized protein</fullName>
    </submittedName>
</protein>
<dbReference type="Proteomes" id="UP000245768">
    <property type="component" value="Unassembled WGS sequence"/>
</dbReference>
<dbReference type="AlphaFoldDB" id="A0A316YQF2"/>
<gene>
    <name evidence="2" type="ORF">FA10DRAFT_265456</name>
</gene>
<reference evidence="2 3" key="1">
    <citation type="journal article" date="2018" name="Mol. Biol. Evol.">
        <title>Broad Genomic Sampling Reveals a Smut Pathogenic Ancestry of the Fungal Clade Ustilaginomycotina.</title>
        <authorList>
            <person name="Kijpornyongpan T."/>
            <person name="Mondo S.J."/>
            <person name="Barry K."/>
            <person name="Sandor L."/>
            <person name="Lee J."/>
            <person name="Lipzen A."/>
            <person name="Pangilinan J."/>
            <person name="LaButti K."/>
            <person name="Hainaut M."/>
            <person name="Henrissat B."/>
            <person name="Grigoriev I.V."/>
            <person name="Spatafora J.W."/>
            <person name="Aime M.C."/>
        </authorList>
    </citation>
    <scope>NUCLEOTIDE SEQUENCE [LARGE SCALE GENOMIC DNA]</scope>
    <source>
        <strain evidence="2 3">MCA 4198</strain>
    </source>
</reference>
<accession>A0A316YQF2</accession>
<keyword evidence="3" id="KW-1185">Reference proteome</keyword>
<dbReference type="RefSeq" id="XP_025378805.1">
    <property type="nucleotide sequence ID" value="XM_025521068.1"/>
</dbReference>
<evidence type="ECO:0000256" key="1">
    <source>
        <dbReference type="SAM" id="MobiDB-lite"/>
    </source>
</evidence>
<sequence length="109" mass="12268">MGPPFVREQTDEERLNETAAARARTKYGRSRNRFQRRIAQQACLRGPKRAAEPLPPIVFPSASAVARSSRCSLHFIRSGPRSFRPESLPLSFAFYFAALVRYVSLCLGP</sequence>
<dbReference type="GeneID" id="37042984"/>
<dbReference type="EMBL" id="KZ819635">
    <property type="protein sequence ID" value="PWN91607.1"/>
    <property type="molecule type" value="Genomic_DNA"/>
</dbReference>